<accession>A0AAV2QZY5</accession>
<comment type="caution">
    <text evidence="3">The sequence shown here is derived from an EMBL/GenBank/DDBJ whole genome shotgun (WGS) entry which is preliminary data.</text>
</comment>
<dbReference type="GO" id="GO:0031902">
    <property type="term" value="C:late endosome membrane"/>
    <property type="evidence" value="ECO:0007669"/>
    <property type="project" value="TreeGrafter"/>
</dbReference>
<evidence type="ECO:0000313" key="3">
    <source>
        <dbReference type="EMBL" id="CAL4102289.1"/>
    </source>
</evidence>
<dbReference type="SUPFAM" id="SSF53335">
    <property type="entry name" value="S-adenosyl-L-methionine-dependent methyltransferases"/>
    <property type="match status" value="1"/>
</dbReference>
<dbReference type="Pfam" id="PF05050">
    <property type="entry name" value="Methyltransf_21"/>
    <property type="match status" value="1"/>
</dbReference>
<keyword evidence="1" id="KW-0472">Membrane</keyword>
<evidence type="ECO:0000256" key="1">
    <source>
        <dbReference type="SAM" id="Phobius"/>
    </source>
</evidence>
<gene>
    <name evidence="3" type="ORF">MNOR_LOCUS17269</name>
</gene>
<dbReference type="InterPro" id="IPR029063">
    <property type="entry name" value="SAM-dependent_MTases_sf"/>
</dbReference>
<evidence type="ECO:0000259" key="2">
    <source>
        <dbReference type="Pfam" id="PF05050"/>
    </source>
</evidence>
<keyword evidence="1" id="KW-1133">Transmembrane helix</keyword>
<dbReference type="EMBL" id="CAXKWB010011778">
    <property type="protein sequence ID" value="CAL4102289.1"/>
    <property type="molecule type" value="Genomic_DNA"/>
</dbReference>
<dbReference type="GO" id="GO:0005886">
    <property type="term" value="C:plasma membrane"/>
    <property type="evidence" value="ECO:0007669"/>
    <property type="project" value="TreeGrafter"/>
</dbReference>
<dbReference type="GO" id="GO:0006888">
    <property type="term" value="P:endoplasmic reticulum to Golgi vesicle-mediated transport"/>
    <property type="evidence" value="ECO:0007669"/>
    <property type="project" value="TreeGrafter"/>
</dbReference>
<feature type="domain" description="Methyltransferase FkbM" evidence="2">
    <location>
        <begin position="182"/>
        <end position="338"/>
    </location>
</feature>
<organism evidence="3 4">
    <name type="scientific">Meganyctiphanes norvegica</name>
    <name type="common">Northern krill</name>
    <name type="synonym">Thysanopoda norvegica</name>
    <dbReference type="NCBI Taxonomy" id="48144"/>
    <lineage>
        <taxon>Eukaryota</taxon>
        <taxon>Metazoa</taxon>
        <taxon>Ecdysozoa</taxon>
        <taxon>Arthropoda</taxon>
        <taxon>Crustacea</taxon>
        <taxon>Multicrustacea</taxon>
        <taxon>Malacostraca</taxon>
        <taxon>Eumalacostraca</taxon>
        <taxon>Eucarida</taxon>
        <taxon>Euphausiacea</taxon>
        <taxon>Euphausiidae</taxon>
        <taxon>Meganyctiphanes</taxon>
    </lineage>
</organism>
<dbReference type="PANTHER" id="PTHR34009:SF2">
    <property type="entry name" value="PROTEIN STAR"/>
    <property type="match status" value="1"/>
</dbReference>
<reference evidence="3 4" key="1">
    <citation type="submission" date="2024-05" db="EMBL/GenBank/DDBJ databases">
        <authorList>
            <person name="Wallberg A."/>
        </authorList>
    </citation>
    <scope>NUCLEOTIDE SEQUENCE [LARGE SCALE GENOMIC DNA]</scope>
</reference>
<evidence type="ECO:0000313" key="4">
    <source>
        <dbReference type="Proteomes" id="UP001497623"/>
    </source>
</evidence>
<feature type="non-terminal residue" evidence="3">
    <location>
        <position position="1"/>
    </location>
</feature>
<dbReference type="InterPro" id="IPR006342">
    <property type="entry name" value="FkbM_mtfrase"/>
</dbReference>
<dbReference type="GO" id="GO:0005794">
    <property type="term" value="C:Golgi apparatus"/>
    <property type="evidence" value="ECO:0007669"/>
    <property type="project" value="TreeGrafter"/>
</dbReference>
<protein>
    <recommendedName>
        <fullName evidence="2">Methyltransferase FkbM domain-containing protein</fullName>
    </recommendedName>
</protein>
<name>A0AAV2QZY5_MEGNR</name>
<dbReference type="PANTHER" id="PTHR34009">
    <property type="entry name" value="PROTEIN STAR"/>
    <property type="match status" value="1"/>
</dbReference>
<dbReference type="InterPro" id="IPR053202">
    <property type="entry name" value="EGF_Rcpt_Signaling_Reg"/>
</dbReference>
<dbReference type="Gene3D" id="3.40.50.150">
    <property type="entry name" value="Vaccinia Virus protein VP39"/>
    <property type="match status" value="1"/>
</dbReference>
<keyword evidence="4" id="KW-1185">Reference proteome</keyword>
<proteinExistence type="predicted"/>
<dbReference type="GO" id="GO:0005789">
    <property type="term" value="C:endoplasmic reticulum membrane"/>
    <property type="evidence" value="ECO:0007669"/>
    <property type="project" value="TreeGrafter"/>
</dbReference>
<keyword evidence="1" id="KW-0812">Transmembrane</keyword>
<dbReference type="Proteomes" id="UP001497623">
    <property type="component" value="Unassembled WGS sequence"/>
</dbReference>
<sequence>HYRSRRATVNTSFLRPYSKLTDEYILHNHDPEMKLGKTTTCVLITMIRISQSGRYKVFAFAFSTLFIFGLWRNGLGFADNSPAAQAFLAQWVKKNLGPAETRHKDAKIDPRIIQALDPFMDKPTPVMADDGALVKAIRSTVLTPPSNEPYNLTTPDLVDQSMGQAKAVREIFKEKKGGFFIECGALDGETLSNTLVLEHDLGWSGLLVEADPINYQNMMSKHRKSWTVNVCLSTEMNPMKVIFKQDFQVGAIAGKSSESNNIVESGQVEVPCVPLFSLLLALNRTTIDYFSLDVEGAEFSVLKTVPFDKLDIKVLSVEWAHVPEGKEALQKYMEDRGYYLYTSISDWLSLGDDFIFVKKY</sequence>
<feature type="transmembrane region" description="Helical" evidence="1">
    <location>
        <begin position="55"/>
        <end position="71"/>
    </location>
</feature>
<dbReference type="AlphaFoldDB" id="A0AAV2QZY5"/>
<dbReference type="GO" id="GO:0016197">
    <property type="term" value="P:endosomal transport"/>
    <property type="evidence" value="ECO:0007669"/>
    <property type="project" value="TreeGrafter"/>
</dbReference>